<dbReference type="GO" id="GO:0000731">
    <property type="term" value="P:DNA synthesis involved in DNA repair"/>
    <property type="evidence" value="ECO:0007669"/>
    <property type="project" value="TreeGrafter"/>
</dbReference>
<name>A0A858PZ78_9RICK</name>
<evidence type="ECO:0000259" key="11">
    <source>
        <dbReference type="Pfam" id="PF02463"/>
    </source>
</evidence>
<dbReference type="GO" id="GO:0005524">
    <property type="term" value="F:ATP binding"/>
    <property type="evidence" value="ECO:0007669"/>
    <property type="project" value="UniProtKB-UniRule"/>
</dbReference>
<dbReference type="Gene3D" id="3.40.50.300">
    <property type="entry name" value="P-loop containing nucleotide triphosphate hydrolases"/>
    <property type="match status" value="1"/>
</dbReference>
<comment type="subcellular location">
    <subcellularLocation>
        <location evidence="1 9 10">Cytoplasm</location>
    </subcellularLocation>
</comment>
<evidence type="ECO:0000256" key="9">
    <source>
        <dbReference type="HAMAP-Rule" id="MF_00365"/>
    </source>
</evidence>
<dbReference type="Pfam" id="PF02463">
    <property type="entry name" value="SMC_N"/>
    <property type="match status" value="1"/>
</dbReference>
<dbReference type="GO" id="GO:0009432">
    <property type="term" value="P:SOS response"/>
    <property type="evidence" value="ECO:0007669"/>
    <property type="project" value="UniProtKB-UniRule"/>
</dbReference>
<protein>
    <recommendedName>
        <fullName evidence="3 9">DNA replication and repair protein RecF</fullName>
    </recommendedName>
</protein>
<dbReference type="GO" id="GO:0003697">
    <property type="term" value="F:single-stranded DNA binding"/>
    <property type="evidence" value="ECO:0007669"/>
    <property type="project" value="UniProtKB-UniRule"/>
</dbReference>
<dbReference type="Proteomes" id="UP000500930">
    <property type="component" value="Chromosome"/>
</dbReference>
<evidence type="ECO:0000313" key="13">
    <source>
        <dbReference type="Proteomes" id="UP000500930"/>
    </source>
</evidence>
<evidence type="ECO:0000256" key="1">
    <source>
        <dbReference type="ARBA" id="ARBA00004496"/>
    </source>
</evidence>
<evidence type="ECO:0000256" key="5">
    <source>
        <dbReference type="ARBA" id="ARBA00022705"/>
    </source>
</evidence>
<dbReference type="PANTHER" id="PTHR32182:SF0">
    <property type="entry name" value="DNA REPLICATION AND REPAIR PROTEIN RECF"/>
    <property type="match status" value="1"/>
</dbReference>
<evidence type="ECO:0000313" key="12">
    <source>
        <dbReference type="EMBL" id="QJC27923.1"/>
    </source>
</evidence>
<keyword evidence="7 9" id="KW-0067">ATP-binding</keyword>
<sequence length="372" mass="42460">MTCLFQSFVDSIKLVNFRNYTKAELHSNGKSVVLLGENGAGKTNVLEALSVLSKGPGLRGVSAECMQNNASSTPWLVNYKIRRPEGLCTIDIARKNNQRAVTIDEKASLYSKLHSLLCIVWLVPQLDHILLKAPTERLRFFDRIVHIFDKDYSQHMVKYEKAKRSRKQLLREYPLNHNWLTSLENIMSISGVHIAQTRRNVLETLHAILLSHGQSSSFFKFSIQLNSKAFEFLNMPDAVQLFADNLKNSRETDAIRQCTTFGVHNDNFQIFHENKNLVASNCSTGEQKILLLSLLLTAAIAKHNADGQPPIMLLDDIMSHLDTTHREELMFIIKDLGCQAWITDVDTNNFNGFEKDFQYFHIEDNKISKLQH</sequence>
<feature type="binding site" evidence="9">
    <location>
        <begin position="36"/>
        <end position="43"/>
    </location>
    <ligand>
        <name>ATP</name>
        <dbReference type="ChEBI" id="CHEBI:30616"/>
    </ligand>
</feature>
<keyword evidence="4 9" id="KW-0963">Cytoplasm</keyword>
<dbReference type="GO" id="GO:0005737">
    <property type="term" value="C:cytoplasm"/>
    <property type="evidence" value="ECO:0007669"/>
    <property type="project" value="UniProtKB-SubCell"/>
</dbReference>
<evidence type="ECO:0000256" key="4">
    <source>
        <dbReference type="ARBA" id="ARBA00022490"/>
    </source>
</evidence>
<dbReference type="InterPro" id="IPR027417">
    <property type="entry name" value="P-loop_NTPase"/>
</dbReference>
<dbReference type="GO" id="GO:0006260">
    <property type="term" value="P:DNA replication"/>
    <property type="evidence" value="ECO:0007669"/>
    <property type="project" value="UniProtKB-UniRule"/>
</dbReference>
<comment type="function">
    <text evidence="9 10">The RecF protein is involved in DNA metabolism; it is required for DNA replication and normal SOS inducibility. RecF binds preferentially to single-stranded, linear DNA. It also seems to bind ATP.</text>
</comment>
<organism evidence="12 13">
    <name type="scientific">Anaplasma platys</name>
    <dbReference type="NCBI Taxonomy" id="949"/>
    <lineage>
        <taxon>Bacteria</taxon>
        <taxon>Pseudomonadati</taxon>
        <taxon>Pseudomonadota</taxon>
        <taxon>Alphaproteobacteria</taxon>
        <taxon>Rickettsiales</taxon>
        <taxon>Anaplasmataceae</taxon>
        <taxon>Anaplasma</taxon>
    </lineage>
</organism>
<evidence type="ECO:0000256" key="6">
    <source>
        <dbReference type="ARBA" id="ARBA00022741"/>
    </source>
</evidence>
<proteinExistence type="inferred from homology"/>
<dbReference type="KEGG" id="aplt:ANPL_04400"/>
<evidence type="ECO:0000256" key="3">
    <source>
        <dbReference type="ARBA" id="ARBA00020170"/>
    </source>
</evidence>
<evidence type="ECO:0000256" key="10">
    <source>
        <dbReference type="RuleBase" id="RU000578"/>
    </source>
</evidence>
<dbReference type="SUPFAM" id="SSF52540">
    <property type="entry name" value="P-loop containing nucleoside triphosphate hydrolases"/>
    <property type="match status" value="1"/>
</dbReference>
<dbReference type="InterPro" id="IPR042174">
    <property type="entry name" value="RecF_2"/>
</dbReference>
<keyword evidence="9 10" id="KW-0234">DNA repair</keyword>
<dbReference type="PANTHER" id="PTHR32182">
    <property type="entry name" value="DNA REPLICATION AND REPAIR PROTEIN RECF"/>
    <property type="match status" value="1"/>
</dbReference>
<reference evidence="12 13" key="1">
    <citation type="journal article" date="2020" name="Pathogens">
        <title>First Whole Genome Sequence of Anaplasma platys, an Obligate Intracellular Rickettsial Pathogen of Dogs.</title>
        <authorList>
            <person name="Llanes A."/>
            <person name="Rajeev S."/>
        </authorList>
    </citation>
    <scope>NUCLEOTIDE SEQUENCE [LARGE SCALE GENOMIC DNA]</scope>
    <source>
        <strain evidence="12 13">S3</strain>
    </source>
</reference>
<dbReference type="InterPro" id="IPR001238">
    <property type="entry name" value="DNA-binding_RecF"/>
</dbReference>
<dbReference type="InterPro" id="IPR018078">
    <property type="entry name" value="DNA-binding_RecF_CS"/>
</dbReference>
<dbReference type="InterPro" id="IPR003395">
    <property type="entry name" value="RecF/RecN/SMC_N"/>
</dbReference>
<evidence type="ECO:0000256" key="7">
    <source>
        <dbReference type="ARBA" id="ARBA00022840"/>
    </source>
</evidence>
<dbReference type="NCBIfam" id="TIGR00611">
    <property type="entry name" value="recf"/>
    <property type="match status" value="1"/>
</dbReference>
<keyword evidence="6 9" id="KW-0547">Nucleotide-binding</keyword>
<dbReference type="RefSeq" id="WP_169193515.1">
    <property type="nucleotide sequence ID" value="NZ_CP046391.1"/>
</dbReference>
<dbReference type="GO" id="GO:0006302">
    <property type="term" value="P:double-strand break repair"/>
    <property type="evidence" value="ECO:0007669"/>
    <property type="project" value="TreeGrafter"/>
</dbReference>
<dbReference type="EMBL" id="CP046391">
    <property type="protein sequence ID" value="QJC27923.1"/>
    <property type="molecule type" value="Genomic_DNA"/>
</dbReference>
<feature type="domain" description="RecF/RecN/SMC N-terminal" evidence="11">
    <location>
        <begin position="9"/>
        <end position="365"/>
    </location>
</feature>
<evidence type="ECO:0000256" key="2">
    <source>
        <dbReference type="ARBA" id="ARBA00008016"/>
    </source>
</evidence>
<keyword evidence="9 10" id="KW-0227">DNA damage</keyword>
<keyword evidence="5 9" id="KW-0235">DNA replication</keyword>
<keyword evidence="8 9" id="KW-0238">DNA-binding</keyword>
<dbReference type="PROSITE" id="PS00618">
    <property type="entry name" value="RECF_2"/>
    <property type="match status" value="1"/>
</dbReference>
<dbReference type="Gene3D" id="1.20.1050.90">
    <property type="entry name" value="RecF/RecN/SMC, N-terminal domain"/>
    <property type="match status" value="1"/>
</dbReference>
<dbReference type="HAMAP" id="MF_00365">
    <property type="entry name" value="RecF"/>
    <property type="match status" value="1"/>
</dbReference>
<keyword evidence="13" id="KW-1185">Reference proteome</keyword>
<keyword evidence="9 10" id="KW-0742">SOS response</keyword>
<evidence type="ECO:0000256" key="8">
    <source>
        <dbReference type="ARBA" id="ARBA00023125"/>
    </source>
</evidence>
<accession>A0A858PZ78</accession>
<gene>
    <name evidence="9 12" type="primary">recF</name>
    <name evidence="12" type="ORF">ANPL_04400</name>
</gene>
<dbReference type="AlphaFoldDB" id="A0A858PZ78"/>
<comment type="similarity">
    <text evidence="2 9 10">Belongs to the RecF family.</text>
</comment>